<keyword evidence="1" id="KW-0812">Transmembrane</keyword>
<sequence length="70" mass="7562">MANLWARGSKLFFVAVVIGAVLLGVFKAFYPEVPAGEVLGVIVLFAMGLAAVIQFFWGSWKKSKDNAQGE</sequence>
<feature type="transmembrane region" description="Helical" evidence="1">
    <location>
        <begin position="36"/>
        <end position="57"/>
    </location>
</feature>
<dbReference type="EMBL" id="CP092109">
    <property type="protein sequence ID" value="UWZ79135.1"/>
    <property type="molecule type" value="Genomic_DNA"/>
</dbReference>
<proteinExistence type="predicted"/>
<organism evidence="2 3">
    <name type="scientific">Geoalkalibacter halelectricus</name>
    <dbReference type="NCBI Taxonomy" id="2847045"/>
    <lineage>
        <taxon>Bacteria</taxon>
        <taxon>Pseudomonadati</taxon>
        <taxon>Thermodesulfobacteriota</taxon>
        <taxon>Desulfuromonadia</taxon>
        <taxon>Desulfuromonadales</taxon>
        <taxon>Geoalkalibacteraceae</taxon>
        <taxon>Geoalkalibacter</taxon>
    </lineage>
</organism>
<dbReference type="RefSeq" id="WP_260747492.1">
    <property type="nucleotide sequence ID" value="NZ_CP092109.1"/>
</dbReference>
<evidence type="ECO:0000256" key="1">
    <source>
        <dbReference type="SAM" id="Phobius"/>
    </source>
</evidence>
<reference evidence="2" key="1">
    <citation type="journal article" date="2022" name="Environ. Microbiol.">
        <title>Geoalkalibacter halelectricus SAP #1 sp. nov. possessing extracellular electron transfer and mineral#reducing capabilities from a haloalkaline environment.</title>
        <authorList>
            <person name="Yadav S."/>
            <person name="Singh R."/>
            <person name="Sundharam S.S."/>
            <person name="Chaudhary S."/>
            <person name="Krishnamurthi S."/>
            <person name="Patil S.A."/>
        </authorList>
    </citation>
    <scope>NUCLEOTIDE SEQUENCE</scope>
    <source>
        <strain evidence="2">SAP-1</strain>
    </source>
</reference>
<protein>
    <recommendedName>
        <fullName evidence="4">PEP-CTERM protein-sorting domain-containing protein</fullName>
    </recommendedName>
</protein>
<keyword evidence="3" id="KW-1185">Reference proteome</keyword>
<gene>
    <name evidence="2" type="ORF">L9S41_15835</name>
</gene>
<evidence type="ECO:0000313" key="2">
    <source>
        <dbReference type="EMBL" id="UWZ79135.1"/>
    </source>
</evidence>
<keyword evidence="1" id="KW-1133">Transmembrane helix</keyword>
<name>A0ABY5ZMU7_9BACT</name>
<keyword evidence="1" id="KW-0472">Membrane</keyword>
<evidence type="ECO:0000313" key="3">
    <source>
        <dbReference type="Proteomes" id="UP001060414"/>
    </source>
</evidence>
<feature type="transmembrane region" description="Helical" evidence="1">
    <location>
        <begin position="12"/>
        <end position="30"/>
    </location>
</feature>
<dbReference type="Proteomes" id="UP001060414">
    <property type="component" value="Chromosome"/>
</dbReference>
<evidence type="ECO:0008006" key="4">
    <source>
        <dbReference type="Google" id="ProtNLM"/>
    </source>
</evidence>
<accession>A0ABY5ZMU7</accession>